<protein>
    <submittedName>
        <fullName evidence="1">Uncharacterized protein</fullName>
    </submittedName>
</protein>
<reference evidence="1 2" key="1">
    <citation type="submission" date="2019-06" db="EMBL/GenBank/DDBJ databases">
        <title>Complete genome sequence of Streptococcus salivarius LAB813.</title>
        <authorList>
            <person name="Levesque C.M."/>
            <person name="Gong S.-G."/>
            <person name="Dufour D."/>
            <person name="Barbour A."/>
        </authorList>
    </citation>
    <scope>NUCLEOTIDE SEQUENCE [LARGE SCALE GENOMIC DNA]</scope>
    <source>
        <strain evidence="1 2">LAB813</strain>
    </source>
</reference>
<proteinExistence type="predicted"/>
<organism evidence="1 2">
    <name type="scientific">Streptococcus salivarius</name>
    <dbReference type="NCBI Taxonomy" id="1304"/>
    <lineage>
        <taxon>Bacteria</taxon>
        <taxon>Bacillati</taxon>
        <taxon>Bacillota</taxon>
        <taxon>Bacilli</taxon>
        <taxon>Lactobacillales</taxon>
        <taxon>Streptococcaceae</taxon>
        <taxon>Streptococcus</taxon>
    </lineage>
</organism>
<dbReference type="RefSeq" id="WP_149561170.1">
    <property type="nucleotide sequence ID" value="NZ_CP040804.1"/>
</dbReference>
<dbReference type="EMBL" id="CP040804">
    <property type="protein sequence ID" value="QEM31974.1"/>
    <property type="molecule type" value="Genomic_DNA"/>
</dbReference>
<evidence type="ECO:0000313" key="2">
    <source>
        <dbReference type="Proteomes" id="UP000322622"/>
    </source>
</evidence>
<evidence type="ECO:0000313" key="1">
    <source>
        <dbReference type="EMBL" id="QEM31974.1"/>
    </source>
</evidence>
<accession>A0AB37CJU0</accession>
<sequence>MRNTQRVDSLLVLTSDIARINQIVAQSHDWELRELDEFLEEYVEGDKLKKTNPKPVFVSTKQSFSLFTVETKTIHGKSAYLLTLVSGYSPMNWDPEFFAAAEREVDLSGKPVYMRLYKDPEDGINYPVR</sequence>
<name>A0AB37CJU0_STRSL</name>
<dbReference type="AlphaFoldDB" id="A0AB37CJU0"/>
<dbReference type="Proteomes" id="UP000322622">
    <property type="component" value="Chromosome"/>
</dbReference>
<gene>
    <name evidence="1" type="ORF">FHI56_03365</name>
</gene>